<dbReference type="Proteomes" id="UP001151478">
    <property type="component" value="Unassembled WGS sequence"/>
</dbReference>
<accession>A0ABT5S6H3</accession>
<dbReference type="Pfam" id="PF00072">
    <property type="entry name" value="Response_reg"/>
    <property type="match status" value="1"/>
</dbReference>
<organism evidence="4 5">
    <name type="scientific">Polaribacter ponticola</name>
    <dbReference type="NCBI Taxonomy" id="2978475"/>
    <lineage>
        <taxon>Bacteria</taxon>
        <taxon>Pseudomonadati</taxon>
        <taxon>Bacteroidota</taxon>
        <taxon>Flavobacteriia</taxon>
        <taxon>Flavobacteriales</taxon>
        <taxon>Flavobacteriaceae</taxon>
    </lineage>
</organism>
<sequence length="238" mass="27556">MKTRCLIVDDEPLAIRLIEKHISQIDSLEVVATCNSALKAFEIVNTQEIDLMFLDIKMPNLTGIDFLKSLKNPPKTIFTTAYRDYALESYELETVDYLLKPVTFERFVKAIDKFFWQNTSKVAPVQRETITTDYILIKSGNKHHKVNLADIVYIESFKDYIKVHLENNTSIVSKYKLGEMELELSTYQFLRIHRSYIINTSKITAFSSNDIDVNSLEIPIGASYKEKVILHLEKIKHI</sequence>
<evidence type="ECO:0000313" key="4">
    <source>
        <dbReference type="EMBL" id="MDD7913703.1"/>
    </source>
</evidence>
<dbReference type="InterPro" id="IPR046947">
    <property type="entry name" value="LytR-like"/>
</dbReference>
<dbReference type="PANTHER" id="PTHR37299">
    <property type="entry name" value="TRANSCRIPTIONAL REGULATOR-RELATED"/>
    <property type="match status" value="1"/>
</dbReference>
<name>A0ABT5S6H3_9FLAO</name>
<keyword evidence="1" id="KW-0597">Phosphoprotein</keyword>
<dbReference type="PROSITE" id="PS50930">
    <property type="entry name" value="HTH_LYTTR"/>
    <property type="match status" value="1"/>
</dbReference>
<gene>
    <name evidence="4" type="ORF">N5A56_004430</name>
</gene>
<dbReference type="InterPro" id="IPR011006">
    <property type="entry name" value="CheY-like_superfamily"/>
</dbReference>
<feature type="domain" description="Response regulatory" evidence="2">
    <location>
        <begin position="4"/>
        <end position="115"/>
    </location>
</feature>
<protein>
    <submittedName>
        <fullName evidence="4">Response regulator transcription factor</fullName>
    </submittedName>
</protein>
<dbReference type="EMBL" id="JAOSLC020000002">
    <property type="protein sequence ID" value="MDD7913703.1"/>
    <property type="molecule type" value="Genomic_DNA"/>
</dbReference>
<dbReference type="SMART" id="SM00850">
    <property type="entry name" value="LytTR"/>
    <property type="match status" value="1"/>
</dbReference>
<evidence type="ECO:0000259" key="3">
    <source>
        <dbReference type="PROSITE" id="PS50930"/>
    </source>
</evidence>
<feature type="domain" description="HTH LytTR-type" evidence="3">
    <location>
        <begin position="135"/>
        <end position="203"/>
    </location>
</feature>
<evidence type="ECO:0000259" key="2">
    <source>
        <dbReference type="PROSITE" id="PS50110"/>
    </source>
</evidence>
<dbReference type="Gene3D" id="3.40.50.2300">
    <property type="match status" value="1"/>
</dbReference>
<proteinExistence type="predicted"/>
<reference evidence="4" key="1">
    <citation type="submission" date="2023-02" db="EMBL/GenBank/DDBJ databases">
        <title>Polaribacter ponticola sp. nov., isolated from seawater.</title>
        <authorList>
            <person name="Baek J.H."/>
            <person name="Kim J.M."/>
            <person name="Choi D.G."/>
            <person name="Jeon C.O."/>
        </authorList>
    </citation>
    <scope>NUCLEOTIDE SEQUENCE</scope>
    <source>
        <strain evidence="4">MSW5</strain>
    </source>
</reference>
<comment type="caution">
    <text evidence="4">The sequence shown here is derived from an EMBL/GenBank/DDBJ whole genome shotgun (WGS) entry which is preliminary data.</text>
</comment>
<feature type="modified residue" description="4-aspartylphosphate" evidence="1">
    <location>
        <position position="55"/>
    </location>
</feature>
<dbReference type="InterPro" id="IPR007492">
    <property type="entry name" value="LytTR_DNA-bd_dom"/>
</dbReference>
<keyword evidence="5" id="KW-1185">Reference proteome</keyword>
<evidence type="ECO:0000313" key="5">
    <source>
        <dbReference type="Proteomes" id="UP001151478"/>
    </source>
</evidence>
<dbReference type="PANTHER" id="PTHR37299:SF1">
    <property type="entry name" value="STAGE 0 SPORULATION PROTEIN A HOMOLOG"/>
    <property type="match status" value="1"/>
</dbReference>
<dbReference type="RefSeq" id="WP_265726205.1">
    <property type="nucleotide sequence ID" value="NZ_JAOSLC020000002.1"/>
</dbReference>
<dbReference type="Gene3D" id="2.40.50.1020">
    <property type="entry name" value="LytTr DNA-binding domain"/>
    <property type="match status" value="1"/>
</dbReference>
<dbReference type="SUPFAM" id="SSF52172">
    <property type="entry name" value="CheY-like"/>
    <property type="match status" value="1"/>
</dbReference>
<dbReference type="Pfam" id="PF04397">
    <property type="entry name" value="LytTR"/>
    <property type="match status" value="1"/>
</dbReference>
<dbReference type="SMART" id="SM00448">
    <property type="entry name" value="REC"/>
    <property type="match status" value="1"/>
</dbReference>
<dbReference type="PROSITE" id="PS50110">
    <property type="entry name" value="RESPONSE_REGULATORY"/>
    <property type="match status" value="1"/>
</dbReference>
<dbReference type="InterPro" id="IPR001789">
    <property type="entry name" value="Sig_transdc_resp-reg_receiver"/>
</dbReference>
<evidence type="ECO:0000256" key="1">
    <source>
        <dbReference type="PROSITE-ProRule" id="PRU00169"/>
    </source>
</evidence>